<dbReference type="EMBL" id="MHVH01000004">
    <property type="protein sequence ID" value="OHA90549.1"/>
    <property type="molecule type" value="Genomic_DNA"/>
</dbReference>
<proteinExistence type="inferred from homology"/>
<dbReference type="AlphaFoldDB" id="A0A1G2T146"/>
<organism evidence="2 3">
    <name type="scientific">Candidatus Zambryskibacteria bacterium RIFCSPHIGHO2_01_FULL_46_25</name>
    <dbReference type="NCBI Taxonomy" id="1802738"/>
    <lineage>
        <taxon>Bacteria</taxon>
        <taxon>Candidatus Zambryskiibacteriota</taxon>
    </lineage>
</organism>
<dbReference type="GO" id="GO:0005737">
    <property type="term" value="C:cytoplasm"/>
    <property type="evidence" value="ECO:0007669"/>
    <property type="project" value="TreeGrafter"/>
</dbReference>
<reference evidence="2 3" key="1">
    <citation type="journal article" date="2016" name="Nat. Commun.">
        <title>Thousands of microbial genomes shed light on interconnected biogeochemical processes in an aquifer system.</title>
        <authorList>
            <person name="Anantharaman K."/>
            <person name="Brown C.T."/>
            <person name="Hug L.A."/>
            <person name="Sharon I."/>
            <person name="Castelle C.J."/>
            <person name="Probst A.J."/>
            <person name="Thomas B.C."/>
            <person name="Singh A."/>
            <person name="Wilkins M.J."/>
            <person name="Karaoz U."/>
            <person name="Brodie E.L."/>
            <person name="Williams K.H."/>
            <person name="Hubbard S.S."/>
            <person name="Banfield J.F."/>
        </authorList>
    </citation>
    <scope>NUCLEOTIDE SEQUENCE [LARGE SCALE GENOMIC DNA]</scope>
</reference>
<evidence type="ECO:0008006" key="4">
    <source>
        <dbReference type="Google" id="ProtNLM"/>
    </source>
</evidence>
<sequence>MKIATHNGHFHTDELMAVAALLIKFPDAEVVRTRDEEIIKQSDIAVDVGQICDPVSMRFDHHQPGGAGKRENGIPYASFGLVWKEYGAELAGGKEEALVVDEKLVAGIDAADNGVSVCNHKFEDLEEYSIGNFFESFAGRAKSMDELDRGFFESLLIACDLLAREIAIAREQVADWRKVREIYEQSPDKRVIILPGNLSWKRALIPTDAIYAIYFRTDGKWGLQVVPQARGSYEAKRKLPQTWAGLVDAELAKVTGVSDAIFCHSARFLATTLSKEGAIKLAEIALKS</sequence>
<evidence type="ECO:0000313" key="2">
    <source>
        <dbReference type="EMBL" id="OHA90549.1"/>
    </source>
</evidence>
<gene>
    <name evidence="2" type="ORF">A2838_01060</name>
</gene>
<evidence type="ECO:0000256" key="1">
    <source>
        <dbReference type="ARBA" id="ARBA00010105"/>
    </source>
</evidence>
<comment type="similarity">
    <text evidence="1">Belongs to the MYG1 family.</text>
</comment>
<accession>A0A1G2T146</accession>
<comment type="caution">
    <text evidence="2">The sequence shown here is derived from an EMBL/GenBank/DDBJ whole genome shotgun (WGS) entry which is preliminary data.</text>
</comment>
<name>A0A1G2T146_9BACT</name>
<dbReference type="Proteomes" id="UP000178107">
    <property type="component" value="Unassembled WGS sequence"/>
</dbReference>
<dbReference type="PANTHER" id="PTHR11215">
    <property type="entry name" value="METAL DEPENDENT HYDROLASE - RELATED"/>
    <property type="match status" value="1"/>
</dbReference>
<dbReference type="Pfam" id="PF03690">
    <property type="entry name" value="MYG1_exonuc"/>
    <property type="match status" value="1"/>
</dbReference>
<dbReference type="PANTHER" id="PTHR11215:SF1">
    <property type="entry name" value="MYG1 EXONUCLEASE"/>
    <property type="match status" value="1"/>
</dbReference>
<dbReference type="InterPro" id="IPR003226">
    <property type="entry name" value="MYG1_exonuclease"/>
</dbReference>
<protein>
    <recommendedName>
        <fullName evidence="4">Metal-dependent hydrolase</fullName>
    </recommendedName>
</protein>
<evidence type="ECO:0000313" key="3">
    <source>
        <dbReference type="Proteomes" id="UP000178107"/>
    </source>
</evidence>